<dbReference type="NCBIfam" id="TIGR00456">
    <property type="entry name" value="argS"/>
    <property type="match status" value="1"/>
</dbReference>
<evidence type="ECO:0000256" key="2">
    <source>
        <dbReference type="ARBA" id="ARBA00022598"/>
    </source>
</evidence>
<keyword evidence="6 8" id="KW-0030">Aminoacyl-tRNA synthetase</keyword>
<dbReference type="InterPro" id="IPR036695">
    <property type="entry name" value="Arg-tRNA-synth_N_sf"/>
</dbReference>
<dbReference type="CDD" id="cd07956">
    <property type="entry name" value="Anticodon_Ia_Arg"/>
    <property type="match status" value="1"/>
</dbReference>
<dbReference type="Pfam" id="PF05746">
    <property type="entry name" value="DALR_1"/>
    <property type="match status" value="1"/>
</dbReference>
<keyword evidence="5 8" id="KW-0648">Protein biosynthesis</keyword>
<dbReference type="InterPro" id="IPR014729">
    <property type="entry name" value="Rossmann-like_a/b/a_fold"/>
</dbReference>
<comment type="subunit">
    <text evidence="8">Monomer.</text>
</comment>
<protein>
    <recommendedName>
        <fullName evidence="8">Arginine--tRNA ligase</fullName>
        <ecNumber evidence="8">6.1.1.19</ecNumber>
    </recommendedName>
    <alternativeName>
        <fullName evidence="8">Arginyl-tRNA synthetase</fullName>
        <shortName evidence="8">ArgRS</shortName>
    </alternativeName>
</protein>
<keyword evidence="3 8" id="KW-0547">Nucleotide-binding</keyword>
<dbReference type="CDD" id="cd00671">
    <property type="entry name" value="ArgRS_core"/>
    <property type="match status" value="1"/>
</dbReference>
<dbReference type="RefSeq" id="WP_307413840.1">
    <property type="nucleotide sequence ID" value="NZ_JAUSTW010000015.1"/>
</dbReference>
<dbReference type="GO" id="GO:0004814">
    <property type="term" value="F:arginine-tRNA ligase activity"/>
    <property type="evidence" value="ECO:0007669"/>
    <property type="project" value="UniProtKB-EC"/>
</dbReference>
<dbReference type="Proteomes" id="UP001224122">
    <property type="component" value="Unassembled WGS sequence"/>
</dbReference>
<evidence type="ECO:0000256" key="7">
    <source>
        <dbReference type="ARBA" id="ARBA00049339"/>
    </source>
</evidence>
<proteinExistence type="inferred from homology"/>
<gene>
    <name evidence="8" type="primary">argS</name>
    <name evidence="12" type="ORF">J2S10_005237</name>
</gene>
<name>A0ABT9Y2I3_9BACI</name>
<dbReference type="Pfam" id="PF00750">
    <property type="entry name" value="tRNA-synt_1d"/>
    <property type="match status" value="1"/>
</dbReference>
<dbReference type="PANTHER" id="PTHR11956:SF5">
    <property type="entry name" value="ARGININE--TRNA LIGASE, CYTOPLASMIC"/>
    <property type="match status" value="1"/>
</dbReference>
<dbReference type="EC" id="6.1.1.19" evidence="8"/>
<dbReference type="InterPro" id="IPR035684">
    <property type="entry name" value="ArgRS_core"/>
</dbReference>
<dbReference type="EMBL" id="JAUSTW010000015">
    <property type="protein sequence ID" value="MDQ0202026.1"/>
    <property type="molecule type" value="Genomic_DNA"/>
</dbReference>
<dbReference type="PRINTS" id="PR01038">
    <property type="entry name" value="TRNASYNTHARG"/>
</dbReference>
<feature type="domain" description="DALR anticodon binding" evidence="10">
    <location>
        <begin position="450"/>
        <end position="564"/>
    </location>
</feature>
<evidence type="ECO:0000256" key="5">
    <source>
        <dbReference type="ARBA" id="ARBA00022917"/>
    </source>
</evidence>
<dbReference type="InterPro" id="IPR008909">
    <property type="entry name" value="DALR_anticod-bd"/>
</dbReference>
<dbReference type="InterPro" id="IPR009080">
    <property type="entry name" value="tRNAsynth_Ia_anticodon-bd"/>
</dbReference>
<dbReference type="SMART" id="SM01016">
    <property type="entry name" value="Arg_tRNA_synt_N"/>
    <property type="match status" value="1"/>
</dbReference>
<evidence type="ECO:0000259" key="11">
    <source>
        <dbReference type="SMART" id="SM01016"/>
    </source>
</evidence>
<evidence type="ECO:0000256" key="9">
    <source>
        <dbReference type="RuleBase" id="RU363038"/>
    </source>
</evidence>
<comment type="catalytic activity">
    <reaction evidence="7 8">
        <text>tRNA(Arg) + L-arginine + ATP = L-arginyl-tRNA(Arg) + AMP + diphosphate</text>
        <dbReference type="Rhea" id="RHEA:20301"/>
        <dbReference type="Rhea" id="RHEA-COMP:9658"/>
        <dbReference type="Rhea" id="RHEA-COMP:9673"/>
        <dbReference type="ChEBI" id="CHEBI:30616"/>
        <dbReference type="ChEBI" id="CHEBI:32682"/>
        <dbReference type="ChEBI" id="CHEBI:33019"/>
        <dbReference type="ChEBI" id="CHEBI:78442"/>
        <dbReference type="ChEBI" id="CHEBI:78513"/>
        <dbReference type="ChEBI" id="CHEBI:456215"/>
        <dbReference type="EC" id="6.1.1.19"/>
    </reaction>
</comment>
<feature type="domain" description="Arginyl tRNA synthetase N-terminal" evidence="11">
    <location>
        <begin position="5"/>
        <end position="84"/>
    </location>
</feature>
<evidence type="ECO:0000256" key="4">
    <source>
        <dbReference type="ARBA" id="ARBA00022840"/>
    </source>
</evidence>
<dbReference type="Gene3D" id="3.40.50.620">
    <property type="entry name" value="HUPs"/>
    <property type="match status" value="1"/>
</dbReference>
<feature type="short sequence motif" description="'HIGH' region" evidence="8">
    <location>
        <begin position="122"/>
        <end position="132"/>
    </location>
</feature>
<evidence type="ECO:0000256" key="8">
    <source>
        <dbReference type="HAMAP-Rule" id="MF_00123"/>
    </source>
</evidence>
<dbReference type="Gene3D" id="3.30.1360.70">
    <property type="entry name" value="Arginyl tRNA synthetase N-terminal domain"/>
    <property type="match status" value="1"/>
</dbReference>
<evidence type="ECO:0000256" key="1">
    <source>
        <dbReference type="ARBA" id="ARBA00005594"/>
    </source>
</evidence>
<organism evidence="12 13">
    <name type="scientific">Neobacillus ginsengisoli</name>
    <dbReference type="NCBI Taxonomy" id="904295"/>
    <lineage>
        <taxon>Bacteria</taxon>
        <taxon>Bacillati</taxon>
        <taxon>Bacillota</taxon>
        <taxon>Bacilli</taxon>
        <taxon>Bacillales</taxon>
        <taxon>Bacillaceae</taxon>
        <taxon>Neobacillus</taxon>
    </lineage>
</organism>
<reference evidence="12 13" key="1">
    <citation type="submission" date="2023-07" db="EMBL/GenBank/DDBJ databases">
        <title>Genomic Encyclopedia of Type Strains, Phase IV (KMG-IV): sequencing the most valuable type-strain genomes for metagenomic binning, comparative biology and taxonomic classification.</title>
        <authorList>
            <person name="Goeker M."/>
        </authorList>
    </citation>
    <scope>NUCLEOTIDE SEQUENCE [LARGE SCALE GENOMIC DNA]</scope>
    <source>
        <strain evidence="12 13">DSM 27594</strain>
    </source>
</reference>
<dbReference type="SUPFAM" id="SSF52374">
    <property type="entry name" value="Nucleotidylyl transferase"/>
    <property type="match status" value="1"/>
</dbReference>
<dbReference type="InterPro" id="IPR001278">
    <property type="entry name" value="Arg-tRNA-ligase"/>
</dbReference>
<evidence type="ECO:0000313" key="13">
    <source>
        <dbReference type="Proteomes" id="UP001224122"/>
    </source>
</evidence>
<dbReference type="HAMAP" id="MF_00123">
    <property type="entry name" value="Arg_tRNA_synth"/>
    <property type="match status" value="1"/>
</dbReference>
<dbReference type="Gene3D" id="1.10.730.10">
    <property type="entry name" value="Isoleucyl-tRNA Synthetase, Domain 1"/>
    <property type="match status" value="1"/>
</dbReference>
<dbReference type="SUPFAM" id="SSF47323">
    <property type="entry name" value="Anticodon-binding domain of a subclass of class I aminoacyl-tRNA synthetases"/>
    <property type="match status" value="1"/>
</dbReference>
<dbReference type="InterPro" id="IPR005148">
    <property type="entry name" value="Arg-tRNA-synth_N"/>
</dbReference>
<evidence type="ECO:0000259" key="10">
    <source>
        <dbReference type="SMART" id="SM00836"/>
    </source>
</evidence>
<dbReference type="SUPFAM" id="SSF55190">
    <property type="entry name" value="Arginyl-tRNA synthetase (ArgRS), N-terminal 'additional' domain"/>
    <property type="match status" value="1"/>
</dbReference>
<keyword evidence="13" id="KW-1185">Reference proteome</keyword>
<dbReference type="Pfam" id="PF03485">
    <property type="entry name" value="Arg_tRNA_synt_N"/>
    <property type="match status" value="1"/>
</dbReference>
<comment type="caution">
    <text evidence="12">The sequence shown here is derived from an EMBL/GenBank/DDBJ whole genome shotgun (WGS) entry which is preliminary data.</text>
</comment>
<evidence type="ECO:0000313" key="12">
    <source>
        <dbReference type="EMBL" id="MDQ0202026.1"/>
    </source>
</evidence>
<keyword evidence="2 8" id="KW-0436">Ligase</keyword>
<keyword evidence="8" id="KW-0963">Cytoplasm</keyword>
<accession>A0ABT9Y2I3</accession>
<dbReference type="SMART" id="SM00836">
    <property type="entry name" value="DALR_1"/>
    <property type="match status" value="1"/>
</dbReference>
<keyword evidence="4 8" id="KW-0067">ATP-binding</keyword>
<comment type="similarity">
    <text evidence="1 8 9">Belongs to the class-I aminoacyl-tRNA synthetase family.</text>
</comment>
<evidence type="ECO:0000256" key="6">
    <source>
        <dbReference type="ARBA" id="ARBA00023146"/>
    </source>
</evidence>
<comment type="subcellular location">
    <subcellularLocation>
        <location evidence="8">Cytoplasm</location>
    </subcellularLocation>
</comment>
<sequence>MNFKKELAALLSTSLDNEIPASELELLIEKPKSEVHGDLAFPCFFLAKTKRKSPNVIAEELSKKIASPIFEKIEVIGAYVNIFLNKQTVAQKLITDILQKKESYGALDLGEGGKVTIDMSSPNIAKPFSMGHLRSTVIGNSLALIADKCNYYPLKINHLGDWGTQFGKLITAYKLWGEAEQVRKNPIKELLALYIKFHEEAQTDPSLVEEGRKWFKRLEEGDAEALTLWQWFRDESLTEFSRIYELMNVQFDSFAGEAFYNDKMDPVVKLLEEKQLLVESDQALVVELTEEQLPPCLIKKSDGATLYATRDLAAAIYRKENYDFKKSLYVVGHEQSLHFKQLIAVLDKMGYGWAQQMDHVPFGMMLKDGKKMSTRKGKVILLEEVLNESISMARQNIEEKNPNLLYKDEVARQVGVGAVIFHDLKNHRMNDIEFSLEEMLRFEGETGPYVQYTYARACSILRKGQWQSELSAEINHDSWDKEWKVISYLMEFPNTIKRAFENLDPSQVAKYVIDLAQAFNKYYGEVKILEESAEQQAKLALTASVTIVLKEGLRLLGLEAPEEM</sequence>
<evidence type="ECO:0000256" key="3">
    <source>
        <dbReference type="ARBA" id="ARBA00022741"/>
    </source>
</evidence>
<dbReference type="PANTHER" id="PTHR11956">
    <property type="entry name" value="ARGINYL-TRNA SYNTHETASE"/>
    <property type="match status" value="1"/>
</dbReference>